<dbReference type="Proteomes" id="UP000193648">
    <property type="component" value="Unassembled WGS sequence"/>
</dbReference>
<feature type="compositionally biased region" description="Polar residues" evidence="1">
    <location>
        <begin position="231"/>
        <end position="242"/>
    </location>
</feature>
<feature type="compositionally biased region" description="Polar residues" evidence="1">
    <location>
        <begin position="168"/>
        <end position="180"/>
    </location>
</feature>
<feature type="region of interest" description="Disordered" evidence="1">
    <location>
        <begin position="1"/>
        <end position="100"/>
    </location>
</feature>
<dbReference type="InParanoid" id="A0A1Y2GBK8"/>
<feature type="compositionally biased region" description="Low complexity" evidence="1">
    <location>
        <begin position="335"/>
        <end position="352"/>
    </location>
</feature>
<dbReference type="EMBL" id="MCFF01000064">
    <property type="protein sequence ID" value="ORZ00024.1"/>
    <property type="molecule type" value="Genomic_DNA"/>
</dbReference>
<feature type="compositionally biased region" description="Polar residues" evidence="1">
    <location>
        <begin position="445"/>
        <end position="462"/>
    </location>
</feature>
<dbReference type="OrthoDB" id="2437428at2759"/>
<name>A0A1Y2GBK8_9FUNG</name>
<keyword evidence="3" id="KW-1185">Reference proteome</keyword>
<evidence type="ECO:0000256" key="1">
    <source>
        <dbReference type="SAM" id="MobiDB-lite"/>
    </source>
</evidence>
<dbReference type="GeneID" id="33572556"/>
<dbReference type="AlphaFoldDB" id="A0A1Y2GBK8"/>
<dbReference type="STRING" id="64571.A0A1Y2GBK8"/>
<feature type="region of interest" description="Disordered" evidence="1">
    <location>
        <begin position="314"/>
        <end position="375"/>
    </location>
</feature>
<gene>
    <name evidence="2" type="ORF">BCR41DRAFT_426290</name>
</gene>
<feature type="region of interest" description="Disordered" evidence="1">
    <location>
        <begin position="231"/>
        <end position="261"/>
    </location>
</feature>
<organism evidence="2 3">
    <name type="scientific">Lobosporangium transversale</name>
    <dbReference type="NCBI Taxonomy" id="64571"/>
    <lineage>
        <taxon>Eukaryota</taxon>
        <taxon>Fungi</taxon>
        <taxon>Fungi incertae sedis</taxon>
        <taxon>Mucoromycota</taxon>
        <taxon>Mortierellomycotina</taxon>
        <taxon>Mortierellomycetes</taxon>
        <taxon>Mortierellales</taxon>
        <taxon>Mortierellaceae</taxon>
        <taxon>Lobosporangium</taxon>
    </lineage>
</organism>
<feature type="compositionally biased region" description="Polar residues" evidence="1">
    <location>
        <begin position="1"/>
        <end position="10"/>
    </location>
</feature>
<feature type="compositionally biased region" description="Low complexity" evidence="1">
    <location>
        <begin position="21"/>
        <end position="34"/>
    </location>
</feature>
<feature type="compositionally biased region" description="Low complexity" evidence="1">
    <location>
        <begin position="149"/>
        <end position="160"/>
    </location>
</feature>
<feature type="compositionally biased region" description="Low complexity" evidence="1">
    <location>
        <begin position="41"/>
        <end position="98"/>
    </location>
</feature>
<evidence type="ECO:0000313" key="3">
    <source>
        <dbReference type="Proteomes" id="UP000193648"/>
    </source>
</evidence>
<feature type="region of interest" description="Disordered" evidence="1">
    <location>
        <begin position="432"/>
        <end position="465"/>
    </location>
</feature>
<reference evidence="2 3" key="1">
    <citation type="submission" date="2016-07" db="EMBL/GenBank/DDBJ databases">
        <title>Pervasive Adenine N6-methylation of Active Genes in Fungi.</title>
        <authorList>
            <consortium name="DOE Joint Genome Institute"/>
            <person name="Mondo S.J."/>
            <person name="Dannebaum R.O."/>
            <person name="Kuo R.C."/>
            <person name="Labutti K."/>
            <person name="Haridas S."/>
            <person name="Kuo A."/>
            <person name="Salamov A."/>
            <person name="Ahrendt S.R."/>
            <person name="Lipzen A."/>
            <person name="Sullivan W."/>
            <person name="Andreopoulos W.B."/>
            <person name="Clum A."/>
            <person name="Lindquist E."/>
            <person name="Daum C."/>
            <person name="Ramamoorthy G.K."/>
            <person name="Gryganskyi A."/>
            <person name="Culley D."/>
            <person name="Magnuson J.K."/>
            <person name="James T.Y."/>
            <person name="O'Malley M.A."/>
            <person name="Stajich J.E."/>
            <person name="Spatafora J.W."/>
            <person name="Visel A."/>
            <person name="Grigoriev I.V."/>
        </authorList>
    </citation>
    <scope>NUCLEOTIDE SEQUENCE [LARGE SCALE GENOMIC DNA]</scope>
    <source>
        <strain evidence="2 3">NRRL 3116</strain>
    </source>
</reference>
<comment type="caution">
    <text evidence="2">The sequence shown here is derived from an EMBL/GenBank/DDBJ whole genome shotgun (WGS) entry which is preliminary data.</text>
</comment>
<protein>
    <submittedName>
        <fullName evidence="2">Uncharacterized protein</fullName>
    </submittedName>
</protein>
<feature type="compositionally biased region" description="Polar residues" evidence="1">
    <location>
        <begin position="314"/>
        <end position="334"/>
    </location>
</feature>
<sequence length="648" mass="66607">MSRKGSSNSKFGHLFGDTVESSSTSGSHSRLSNSGDLYRDPLAALLPPVTATTTTTRSGTAKATLSPPHTSTTTIATSTSSSVRSSPPSSGNNSRSSSRLQQHALFSSLTGGDSSGSGPPSMFDSVTVPASSTLSVAKRDLLFGGGSSTGSSSSSRRTSTPPLPKSNLIGSIRQSTPPLGSVRTTVTVTTLDAEASPLGSLLNGSGDDVKREAEDDVLSIKSPLSAIATSNSLTRTNSQASTKSHESIKSSRSIQSQELLEDSKLTTTKVANTKPSTLSGSGASAIRSIQAKKTNLDQQQQPQPASVDSILNLLTQPSGSAPSPATSQSIETFQSISRATSPAASSSAITTILPPPLSKSGFERENDSNSSSPLSKSGVLVNVAIKDDAAEAFSKDLFFTSGPSSSLLNATTNIQSSSFLDTGFSSLRAVSSSSSPTGAAIAADATSSPGAGTMHQPKSLSGFSLGEDVSDGPNPWMNSLLDSPEHARPVGNANAGINYTQSDAMISGTNSFLPETAFVLTAKNTLVTATATPCIPSLEEDIGGFDEFASLQLGSSATANATSLSTNSHLKTTALPPLIKSTTMSTSTVTSNWNILDAVEAASLDPDFLGAASLLNQSNAKVMEIMQMPKESLEKDISAQEVFDNPWE</sequence>
<accession>A0A1Y2GBK8</accession>
<evidence type="ECO:0000313" key="2">
    <source>
        <dbReference type="EMBL" id="ORZ00024.1"/>
    </source>
</evidence>
<proteinExistence type="predicted"/>
<feature type="region of interest" description="Disordered" evidence="1">
    <location>
        <begin position="142"/>
        <end position="180"/>
    </location>
</feature>
<dbReference type="RefSeq" id="XP_021876065.1">
    <property type="nucleotide sequence ID" value="XM_022030715.1"/>
</dbReference>